<dbReference type="EMBL" id="JABKKF010000016">
    <property type="protein sequence ID" value="NPD93103.1"/>
    <property type="molecule type" value="Genomic_DNA"/>
</dbReference>
<comment type="caution">
    <text evidence="1">The sequence shown here is derived from an EMBL/GenBank/DDBJ whole genome shotgun (WGS) entry which is preliminary data.</text>
</comment>
<gene>
    <name evidence="1" type="ORF">HPS56_12305</name>
</gene>
<evidence type="ECO:0008006" key="3">
    <source>
        <dbReference type="Google" id="ProtNLM"/>
    </source>
</evidence>
<organism evidence="1 2">
    <name type="scientific">Xylanibacter muris</name>
    <dbReference type="NCBI Taxonomy" id="2736290"/>
    <lineage>
        <taxon>Bacteria</taxon>
        <taxon>Pseudomonadati</taxon>
        <taxon>Bacteroidota</taxon>
        <taxon>Bacteroidia</taxon>
        <taxon>Bacteroidales</taxon>
        <taxon>Prevotellaceae</taxon>
        <taxon>Xylanibacter</taxon>
    </lineage>
</organism>
<proteinExistence type="predicted"/>
<accession>A0ABX2AQ49</accession>
<evidence type="ECO:0000313" key="2">
    <source>
        <dbReference type="Proteomes" id="UP000714420"/>
    </source>
</evidence>
<protein>
    <recommendedName>
        <fullName evidence="3">DUF707 domain-containing protein</fullName>
    </recommendedName>
</protein>
<reference evidence="1 2" key="1">
    <citation type="submission" date="2020-05" db="EMBL/GenBank/DDBJ databases">
        <title>Distinct polysaccharide utilization as determinants for interspecies competition between intestinal Prevotella spp.</title>
        <authorList>
            <person name="Galvez E.J.C."/>
            <person name="Iljazovic A."/>
            <person name="Strowig T."/>
        </authorList>
    </citation>
    <scope>NUCLEOTIDE SEQUENCE [LARGE SCALE GENOMIC DNA]</scope>
    <source>
        <strain evidence="1 2">PMUR</strain>
    </source>
</reference>
<evidence type="ECO:0000313" key="1">
    <source>
        <dbReference type="EMBL" id="NPD93103.1"/>
    </source>
</evidence>
<sequence>MKQAILLLSNRIDYTVRDRYDKLVKDYKHKANVYLLFDLTKGYNKQELVHFGHVYPFDVDKMIDDGYTALEEGFLGNCHYPVLTFHKEHPQYDYCWIVEDDAVFYGDWSTLFDAFLDDPADLVAAYIRKYEDDPNWCWWNSVRAPDGVALSRDDLYASFNPVYRLSAKALKCLEMEMRNGWRGHFEGVVPTVLIENGLTLRDMNGKGYGLDERVNLHFYSDGTHNWLPLHVQSFEKNIICHPIKEKAGKETYQRYCLLSVVGEHSRHIEWITGNVRRNYDIHLIVNDMSFGKHYDDADFVYGKTGRKIELIKDYFDNHKYLLNQYDYFFIINEMYGMDVSQINELFEEMAQENCEFSFVGMTMPCFRQDAMIQVLEDDPETSILFFGK</sequence>
<dbReference type="Proteomes" id="UP000714420">
    <property type="component" value="Unassembled WGS sequence"/>
</dbReference>
<dbReference type="RefSeq" id="WP_172277113.1">
    <property type="nucleotide sequence ID" value="NZ_CASGMU010000007.1"/>
</dbReference>
<name>A0ABX2AQ49_9BACT</name>
<keyword evidence="2" id="KW-1185">Reference proteome</keyword>